<dbReference type="PATRIC" id="fig|33051.3.peg.365"/>
<protein>
    <submittedName>
        <fullName evidence="2">Uncharacterized protein</fullName>
    </submittedName>
</protein>
<accession>A0A147HTQ7</accession>
<sequence length="294" mass="32476">MGAHKTPDAVREALQAKHDRIHPTNRRPDLPIMLKMTFGNLCAILAALDRRAGDDLTPRERIARVAAWEHFGIAWHHMEKQSHADVLAMVDRMLDSRAGDAGEGIPTADELEASGKAPWHAEQPIEDLAKQWKGRPWVPLEAAISALQFWQRRDYEHTMSALNSHVPAGWIGWSGGVVPVQGTDARGLILFKGESVKQAEERGEEVLDYWPWHDADGQPLATAYKPATPAPAVDAVPAWEVERLREALTEAVAVLERLPYGDWPGKMYSGKTVAANALIRRARAALSHGEGRNG</sequence>
<organism evidence="2 3">
    <name type="scientific">Sphingomonas sanguinis</name>
    <dbReference type="NCBI Taxonomy" id="33051"/>
    <lineage>
        <taxon>Bacteria</taxon>
        <taxon>Pseudomonadati</taxon>
        <taxon>Pseudomonadota</taxon>
        <taxon>Alphaproteobacteria</taxon>
        <taxon>Sphingomonadales</taxon>
        <taxon>Sphingomonadaceae</taxon>
        <taxon>Sphingomonas</taxon>
    </lineage>
</organism>
<proteinExistence type="predicted"/>
<gene>
    <name evidence="2" type="ORF">NS319_14765</name>
</gene>
<comment type="caution">
    <text evidence="2">The sequence shown here is derived from an EMBL/GenBank/DDBJ whole genome shotgun (WGS) entry which is preliminary data.</text>
</comment>
<name>A0A147HTQ7_9SPHN</name>
<dbReference type="Proteomes" id="UP000072867">
    <property type="component" value="Unassembled WGS sequence"/>
</dbReference>
<evidence type="ECO:0000256" key="1">
    <source>
        <dbReference type="SAM" id="MobiDB-lite"/>
    </source>
</evidence>
<evidence type="ECO:0000313" key="3">
    <source>
        <dbReference type="Proteomes" id="UP000072867"/>
    </source>
</evidence>
<dbReference type="AlphaFoldDB" id="A0A147HTQ7"/>
<dbReference type="RefSeq" id="WP_058734284.1">
    <property type="nucleotide sequence ID" value="NZ_LDTD01000117.1"/>
</dbReference>
<reference evidence="2 3" key="1">
    <citation type="journal article" date="2016" name="Front. Microbiol.">
        <title>Genomic Resource of Rice Seed Associated Bacteria.</title>
        <authorList>
            <person name="Midha S."/>
            <person name="Bansal K."/>
            <person name="Sharma S."/>
            <person name="Kumar N."/>
            <person name="Patil P.P."/>
            <person name="Chaudhry V."/>
            <person name="Patil P.B."/>
        </authorList>
    </citation>
    <scope>NUCLEOTIDE SEQUENCE [LARGE SCALE GENOMIC DNA]</scope>
    <source>
        <strain evidence="2 3">NS319</strain>
    </source>
</reference>
<feature type="region of interest" description="Disordered" evidence="1">
    <location>
        <begin position="100"/>
        <end position="120"/>
    </location>
</feature>
<dbReference type="EMBL" id="LDTD01000117">
    <property type="protein sequence ID" value="KTT68246.1"/>
    <property type="molecule type" value="Genomic_DNA"/>
</dbReference>
<evidence type="ECO:0000313" key="2">
    <source>
        <dbReference type="EMBL" id="KTT68246.1"/>
    </source>
</evidence>